<name>A0A2N1MSG0_9GLOM</name>
<proteinExistence type="predicted"/>
<evidence type="ECO:0000313" key="2">
    <source>
        <dbReference type="Proteomes" id="UP000233469"/>
    </source>
</evidence>
<dbReference type="Proteomes" id="UP000233469">
    <property type="component" value="Unassembled WGS sequence"/>
</dbReference>
<dbReference type="AlphaFoldDB" id="A0A2N1MSG0"/>
<reference evidence="1 2" key="2">
    <citation type="submission" date="2017-10" db="EMBL/GenBank/DDBJ databases">
        <title>Extensive intraspecific genome diversity in a model arbuscular mycorrhizal fungus.</title>
        <authorList>
            <person name="Chen E.C.H."/>
            <person name="Morin E."/>
            <person name="Baudet D."/>
            <person name="Noel J."/>
            <person name="Ndikumana S."/>
            <person name="Charron P."/>
            <person name="St-Onge C."/>
            <person name="Giorgi J."/>
            <person name="Grigoriev I.V."/>
            <person name="Roux C."/>
            <person name="Martin F.M."/>
            <person name="Corradi N."/>
        </authorList>
    </citation>
    <scope>NUCLEOTIDE SEQUENCE [LARGE SCALE GENOMIC DNA]</scope>
    <source>
        <strain evidence="1 2">C2</strain>
    </source>
</reference>
<sequence length="193" mass="22820">MNEFPESYQYMIKVLNPNQTGVSKRKKHIKKLAEKKRNKHVQVAETNVNVETNINVEDNEESLWKNKRDVESDDEIIWGDDDLDRNQDNLFQILMVQMQNYILPTRRSTYTGNSARTKRRHHAQTKKDAEKNVINSLETQLKEKNLDEGYKLRLTALLQYIRLFEFQDSKLKTSLSVAQQLKKGPWFARCLHL</sequence>
<dbReference type="VEuPathDB" id="FungiDB:FUN_002499"/>
<gene>
    <name evidence="1" type="ORF">RhiirC2_787282</name>
</gene>
<evidence type="ECO:0000313" key="1">
    <source>
        <dbReference type="EMBL" id="PKK64589.1"/>
    </source>
</evidence>
<accession>A0A2N1MSG0</accession>
<organism evidence="1 2">
    <name type="scientific">Rhizophagus irregularis</name>
    <dbReference type="NCBI Taxonomy" id="588596"/>
    <lineage>
        <taxon>Eukaryota</taxon>
        <taxon>Fungi</taxon>
        <taxon>Fungi incertae sedis</taxon>
        <taxon>Mucoromycota</taxon>
        <taxon>Glomeromycotina</taxon>
        <taxon>Glomeromycetes</taxon>
        <taxon>Glomerales</taxon>
        <taxon>Glomeraceae</taxon>
        <taxon>Rhizophagus</taxon>
    </lineage>
</organism>
<protein>
    <submittedName>
        <fullName evidence="1">Uncharacterized protein</fullName>
    </submittedName>
</protein>
<reference evidence="1 2" key="1">
    <citation type="submission" date="2016-04" db="EMBL/GenBank/DDBJ databases">
        <title>Genome analyses suggest a sexual origin of heterokaryosis in a supposedly ancient asexual fungus.</title>
        <authorList>
            <person name="Ropars J."/>
            <person name="Sedzielewska K."/>
            <person name="Noel J."/>
            <person name="Charron P."/>
            <person name="Farinelli L."/>
            <person name="Marton T."/>
            <person name="Kruger M."/>
            <person name="Pelin A."/>
            <person name="Brachmann A."/>
            <person name="Corradi N."/>
        </authorList>
    </citation>
    <scope>NUCLEOTIDE SEQUENCE [LARGE SCALE GENOMIC DNA]</scope>
    <source>
        <strain evidence="1 2">C2</strain>
    </source>
</reference>
<dbReference type="EMBL" id="LLXL01001410">
    <property type="protein sequence ID" value="PKK64589.1"/>
    <property type="molecule type" value="Genomic_DNA"/>
</dbReference>
<comment type="caution">
    <text evidence="1">The sequence shown here is derived from an EMBL/GenBank/DDBJ whole genome shotgun (WGS) entry which is preliminary data.</text>
</comment>